<feature type="transmembrane region" description="Helical" evidence="7">
    <location>
        <begin position="302"/>
        <end position="325"/>
    </location>
</feature>
<organism evidence="9 10">
    <name type="scientific">Nonomuraea rosea</name>
    <dbReference type="NCBI Taxonomy" id="638574"/>
    <lineage>
        <taxon>Bacteria</taxon>
        <taxon>Bacillati</taxon>
        <taxon>Actinomycetota</taxon>
        <taxon>Actinomycetes</taxon>
        <taxon>Streptosporangiales</taxon>
        <taxon>Streptosporangiaceae</taxon>
        <taxon>Nonomuraea</taxon>
    </lineage>
</organism>
<feature type="transmembrane region" description="Helical" evidence="7">
    <location>
        <begin position="423"/>
        <end position="443"/>
    </location>
</feature>
<evidence type="ECO:0000313" key="9">
    <source>
        <dbReference type="EMBL" id="GAA3557416.1"/>
    </source>
</evidence>
<feature type="transmembrane region" description="Helical" evidence="7">
    <location>
        <begin position="29"/>
        <end position="50"/>
    </location>
</feature>
<evidence type="ECO:0000256" key="1">
    <source>
        <dbReference type="ARBA" id="ARBA00004429"/>
    </source>
</evidence>
<evidence type="ECO:0000256" key="5">
    <source>
        <dbReference type="ARBA" id="ARBA00022989"/>
    </source>
</evidence>
<dbReference type="RefSeq" id="WP_345564115.1">
    <property type="nucleotide sequence ID" value="NZ_BAABDQ010000008.1"/>
</dbReference>
<keyword evidence="4 7" id="KW-0812">Transmembrane</keyword>
<name>A0ABP6X1G9_9ACTN</name>
<reference evidence="10" key="1">
    <citation type="journal article" date="2019" name="Int. J. Syst. Evol. Microbiol.">
        <title>The Global Catalogue of Microorganisms (GCM) 10K type strain sequencing project: providing services to taxonomists for standard genome sequencing and annotation.</title>
        <authorList>
            <consortium name="The Broad Institute Genomics Platform"/>
            <consortium name="The Broad Institute Genome Sequencing Center for Infectious Disease"/>
            <person name="Wu L."/>
            <person name="Ma J."/>
        </authorList>
    </citation>
    <scope>NUCLEOTIDE SEQUENCE [LARGE SCALE GENOMIC DNA]</scope>
    <source>
        <strain evidence="10">JCM 17326</strain>
    </source>
</reference>
<feature type="transmembrane region" description="Helical" evidence="7">
    <location>
        <begin position="224"/>
        <end position="244"/>
    </location>
</feature>
<dbReference type="PANTHER" id="PTHR33362:SF2">
    <property type="entry name" value="TRAP TRANSPORTER LARGE PERMEASE PROTEIN"/>
    <property type="match status" value="1"/>
</dbReference>
<dbReference type="Proteomes" id="UP001500630">
    <property type="component" value="Unassembled WGS sequence"/>
</dbReference>
<dbReference type="PANTHER" id="PTHR33362">
    <property type="entry name" value="SIALIC ACID TRAP TRANSPORTER PERMEASE PROTEIN SIAT-RELATED"/>
    <property type="match status" value="1"/>
</dbReference>
<evidence type="ECO:0000259" key="8">
    <source>
        <dbReference type="Pfam" id="PF06808"/>
    </source>
</evidence>
<evidence type="ECO:0000313" key="10">
    <source>
        <dbReference type="Proteomes" id="UP001500630"/>
    </source>
</evidence>
<keyword evidence="3" id="KW-0997">Cell inner membrane</keyword>
<proteinExistence type="predicted"/>
<dbReference type="InterPro" id="IPR010656">
    <property type="entry name" value="DctM"/>
</dbReference>
<feature type="transmembrane region" description="Helical" evidence="7">
    <location>
        <begin position="141"/>
        <end position="160"/>
    </location>
</feature>
<dbReference type="InterPro" id="IPR004681">
    <property type="entry name" value="TRAP_DctM"/>
</dbReference>
<evidence type="ECO:0000256" key="4">
    <source>
        <dbReference type="ARBA" id="ARBA00022692"/>
    </source>
</evidence>
<feature type="transmembrane region" description="Helical" evidence="7">
    <location>
        <begin position="369"/>
        <end position="392"/>
    </location>
</feature>
<keyword evidence="2" id="KW-1003">Cell membrane</keyword>
<feature type="transmembrane region" description="Helical" evidence="7">
    <location>
        <begin position="6"/>
        <end position="22"/>
    </location>
</feature>
<feature type="transmembrane region" description="Helical" evidence="7">
    <location>
        <begin position="56"/>
        <end position="75"/>
    </location>
</feature>
<comment type="subcellular location">
    <subcellularLocation>
        <location evidence="1">Cell inner membrane</location>
        <topology evidence="1">Multi-pass membrane protein</topology>
    </subcellularLocation>
</comment>
<keyword evidence="10" id="KW-1185">Reference proteome</keyword>
<evidence type="ECO:0000256" key="2">
    <source>
        <dbReference type="ARBA" id="ARBA00022475"/>
    </source>
</evidence>
<dbReference type="EMBL" id="BAABDQ010000008">
    <property type="protein sequence ID" value="GAA3557416.1"/>
    <property type="molecule type" value="Genomic_DNA"/>
</dbReference>
<sequence>MGIAVWALVAYIAIIVIWNGVLKRNIGEAMLIGFAGVCLFGGADFLSLAWAGIADALAEEVVFAALAFVFMGYLLTKLGLIQEQVTVLNSVFGRLRGGAGYVSTSAAALLGGPAGSGSGIAASVGSVTIPWMTRSNWRPDLAASLVAGNAGLGISIPPSSSMFLLLGSAAVAPVLTADQLFVPALVGGVWTVAYRFVVVFVWVRRHGIAATDAADIVPLRAALRAGWTSLLVYAGILIPVLMTLDFGVKLMESRVGEAADDVSIVVWIPVLTVLATFAVAWKRLPRTGRAWSELLGDMAPRYAVIGATLFFAFAAAASLGELGLVDQLTAIMQALDAPAAVIATLVGLLIVVIAAPLTGTATIAAVGGVAFSALTAAGVAPAAAATAIMIFASTEGASPPGAAPIYIASGIAQVDPARTFGRLIIWFVIPTLVIGVLVATGLLPI</sequence>
<dbReference type="Pfam" id="PF06808">
    <property type="entry name" value="DctM"/>
    <property type="match status" value="1"/>
</dbReference>
<protein>
    <submittedName>
        <fullName evidence="9">TRAP transporter permease</fullName>
    </submittedName>
</protein>
<evidence type="ECO:0000256" key="7">
    <source>
        <dbReference type="SAM" id="Phobius"/>
    </source>
</evidence>
<feature type="transmembrane region" description="Helical" evidence="7">
    <location>
        <begin position="180"/>
        <end position="203"/>
    </location>
</feature>
<feature type="domain" description="TRAP C4-dicarboxylate transport system permease DctM subunit" evidence="8">
    <location>
        <begin position="8"/>
        <end position="437"/>
    </location>
</feature>
<evidence type="ECO:0000256" key="6">
    <source>
        <dbReference type="ARBA" id="ARBA00023136"/>
    </source>
</evidence>
<feature type="transmembrane region" description="Helical" evidence="7">
    <location>
        <begin position="337"/>
        <end position="357"/>
    </location>
</feature>
<comment type="caution">
    <text evidence="9">The sequence shown here is derived from an EMBL/GenBank/DDBJ whole genome shotgun (WGS) entry which is preliminary data.</text>
</comment>
<accession>A0ABP6X1G9</accession>
<keyword evidence="6 7" id="KW-0472">Membrane</keyword>
<evidence type="ECO:0000256" key="3">
    <source>
        <dbReference type="ARBA" id="ARBA00022519"/>
    </source>
</evidence>
<keyword evidence="5 7" id="KW-1133">Transmembrane helix</keyword>
<feature type="transmembrane region" description="Helical" evidence="7">
    <location>
        <begin position="264"/>
        <end position="281"/>
    </location>
</feature>
<gene>
    <name evidence="9" type="ORF">GCM10022419_042600</name>
</gene>